<accession>A0A6M5Y376</accession>
<dbReference type="InterPro" id="IPR003594">
    <property type="entry name" value="HATPase_dom"/>
</dbReference>
<dbReference type="Pfam" id="PF02518">
    <property type="entry name" value="HATPase_c"/>
    <property type="match status" value="1"/>
</dbReference>
<dbReference type="KEGG" id="stae:HNV11_06365"/>
<evidence type="ECO:0000256" key="8">
    <source>
        <dbReference type="ARBA" id="ARBA00023012"/>
    </source>
</evidence>
<dbReference type="Pfam" id="PF00512">
    <property type="entry name" value="HisKA"/>
    <property type="match status" value="1"/>
</dbReference>
<dbReference type="Proteomes" id="UP000502756">
    <property type="component" value="Chromosome"/>
</dbReference>
<keyword evidence="4" id="KW-0808">Transferase</keyword>
<dbReference type="InterPro" id="IPR005467">
    <property type="entry name" value="His_kinase_dom"/>
</dbReference>
<dbReference type="EC" id="2.7.13.3" evidence="2"/>
<keyword evidence="5" id="KW-0547">Nucleotide-binding</keyword>
<gene>
    <name evidence="11" type="ORF">HNV11_06365</name>
</gene>
<dbReference type="InterPro" id="IPR036097">
    <property type="entry name" value="HisK_dim/P_sf"/>
</dbReference>
<dbReference type="GO" id="GO:0007234">
    <property type="term" value="P:osmosensory signaling via phosphorelay pathway"/>
    <property type="evidence" value="ECO:0007669"/>
    <property type="project" value="TreeGrafter"/>
</dbReference>
<dbReference type="EMBL" id="CP053435">
    <property type="protein sequence ID" value="QJW89038.1"/>
    <property type="molecule type" value="Genomic_DNA"/>
</dbReference>
<feature type="compositionally biased region" description="Polar residues" evidence="9">
    <location>
        <begin position="350"/>
        <end position="372"/>
    </location>
</feature>
<dbReference type="SUPFAM" id="SSF47384">
    <property type="entry name" value="Homodimeric domain of signal transducing histidine kinase"/>
    <property type="match status" value="1"/>
</dbReference>
<evidence type="ECO:0000256" key="2">
    <source>
        <dbReference type="ARBA" id="ARBA00012438"/>
    </source>
</evidence>
<keyword evidence="12" id="KW-1185">Reference proteome</keyword>
<evidence type="ECO:0000256" key="9">
    <source>
        <dbReference type="SAM" id="MobiDB-lite"/>
    </source>
</evidence>
<evidence type="ECO:0000256" key="6">
    <source>
        <dbReference type="ARBA" id="ARBA00022777"/>
    </source>
</evidence>
<dbReference type="InterPro" id="IPR050351">
    <property type="entry name" value="BphY/WalK/GraS-like"/>
</dbReference>
<dbReference type="SMART" id="SM00388">
    <property type="entry name" value="HisKA"/>
    <property type="match status" value="1"/>
</dbReference>
<dbReference type="AlphaFoldDB" id="A0A6M5Y376"/>
<evidence type="ECO:0000313" key="12">
    <source>
        <dbReference type="Proteomes" id="UP000502756"/>
    </source>
</evidence>
<evidence type="ECO:0000313" key="11">
    <source>
        <dbReference type="EMBL" id="QJW89038.1"/>
    </source>
</evidence>
<dbReference type="SMART" id="SM00387">
    <property type="entry name" value="HATPase_c"/>
    <property type="match status" value="1"/>
</dbReference>
<dbReference type="PANTHER" id="PTHR42878:SF7">
    <property type="entry name" value="SENSOR HISTIDINE KINASE GLRK"/>
    <property type="match status" value="1"/>
</dbReference>
<dbReference type="InterPro" id="IPR004358">
    <property type="entry name" value="Sig_transdc_His_kin-like_C"/>
</dbReference>
<evidence type="ECO:0000256" key="4">
    <source>
        <dbReference type="ARBA" id="ARBA00022679"/>
    </source>
</evidence>
<dbReference type="PANTHER" id="PTHR42878">
    <property type="entry name" value="TWO-COMPONENT HISTIDINE KINASE"/>
    <property type="match status" value="1"/>
</dbReference>
<keyword evidence="3" id="KW-0597">Phosphoprotein</keyword>
<dbReference type="PRINTS" id="PR00344">
    <property type="entry name" value="BCTRLSENSOR"/>
</dbReference>
<reference evidence="11 12" key="1">
    <citation type="submission" date="2020-05" db="EMBL/GenBank/DDBJ databases">
        <title>Genome sequencing of Spirosoma sp. TS118.</title>
        <authorList>
            <person name="Lee J.-H."/>
            <person name="Jeong S."/>
            <person name="Zhao L."/>
            <person name="Jung J.-H."/>
            <person name="Kim M.-K."/>
            <person name="Lim S."/>
        </authorList>
    </citation>
    <scope>NUCLEOTIDE SEQUENCE [LARGE SCALE GENOMIC DNA]</scope>
    <source>
        <strain evidence="11 12">TS118</strain>
    </source>
</reference>
<sequence length="426" mass="47566">MPTDSSIPVLPDLAAYLFARREAMMNTWRLACDQDPMLNTAAGLSREEFNDKMPTILNVLGNRLRREQVEMDPVQLASEHGLHRWHKGYKLQELLREVGHLFRGLASELQTYAGIYPTVEPVVLTKAYQEISRLHQEVIEGSIVSYDELARISARERVDTLQTALASMSELARQRTDMLRTSSHDLRSSFGIVQGAAFMLDLEQQTPEERSRLLDILNRNLGNLQAMLEKLMNLARLDAGQDPPEITRFDASELLRELAQSMQPLADEQGLKLLIDGPEQLVVESDPVKIRRIVQNLLVNALNYTQEGIVSISWSTENDYRWQVSVQDSGPGLPHQTLQVLSETLKPTQEATSVFESQQSTGSLTNTATDNPKNAAGSGKGEGIGLHIVKRLCELLDANIDVETRTGQGTMIRVRFLMKPAKANGA</sequence>
<proteinExistence type="predicted"/>
<protein>
    <recommendedName>
        <fullName evidence="2">histidine kinase</fullName>
        <ecNumber evidence="2">2.7.13.3</ecNumber>
    </recommendedName>
</protein>
<dbReference type="GO" id="GO:0005524">
    <property type="term" value="F:ATP binding"/>
    <property type="evidence" value="ECO:0007669"/>
    <property type="project" value="UniProtKB-KW"/>
</dbReference>
<dbReference type="Gene3D" id="1.10.287.130">
    <property type="match status" value="1"/>
</dbReference>
<dbReference type="PROSITE" id="PS50109">
    <property type="entry name" value="HIS_KIN"/>
    <property type="match status" value="1"/>
</dbReference>
<evidence type="ECO:0000256" key="5">
    <source>
        <dbReference type="ARBA" id="ARBA00022741"/>
    </source>
</evidence>
<evidence type="ECO:0000259" key="10">
    <source>
        <dbReference type="PROSITE" id="PS50109"/>
    </source>
</evidence>
<dbReference type="SUPFAM" id="SSF55874">
    <property type="entry name" value="ATPase domain of HSP90 chaperone/DNA topoisomerase II/histidine kinase"/>
    <property type="match status" value="1"/>
</dbReference>
<dbReference type="RefSeq" id="WP_171738876.1">
    <property type="nucleotide sequence ID" value="NZ_CP053435.1"/>
</dbReference>
<keyword evidence="6 11" id="KW-0418">Kinase</keyword>
<dbReference type="CDD" id="cd00082">
    <property type="entry name" value="HisKA"/>
    <property type="match status" value="1"/>
</dbReference>
<name>A0A6M5Y376_9BACT</name>
<feature type="domain" description="Histidine kinase" evidence="10">
    <location>
        <begin position="181"/>
        <end position="420"/>
    </location>
</feature>
<dbReference type="GO" id="GO:0030295">
    <property type="term" value="F:protein kinase activator activity"/>
    <property type="evidence" value="ECO:0007669"/>
    <property type="project" value="TreeGrafter"/>
</dbReference>
<comment type="catalytic activity">
    <reaction evidence="1">
        <text>ATP + protein L-histidine = ADP + protein N-phospho-L-histidine.</text>
        <dbReference type="EC" id="2.7.13.3"/>
    </reaction>
</comment>
<feature type="region of interest" description="Disordered" evidence="9">
    <location>
        <begin position="350"/>
        <end position="380"/>
    </location>
</feature>
<dbReference type="InterPro" id="IPR036890">
    <property type="entry name" value="HATPase_C_sf"/>
</dbReference>
<dbReference type="InterPro" id="IPR003661">
    <property type="entry name" value="HisK_dim/P_dom"/>
</dbReference>
<evidence type="ECO:0000256" key="7">
    <source>
        <dbReference type="ARBA" id="ARBA00022840"/>
    </source>
</evidence>
<evidence type="ECO:0000256" key="3">
    <source>
        <dbReference type="ARBA" id="ARBA00022553"/>
    </source>
</evidence>
<dbReference type="GO" id="GO:0000155">
    <property type="term" value="F:phosphorelay sensor kinase activity"/>
    <property type="evidence" value="ECO:0007669"/>
    <property type="project" value="InterPro"/>
</dbReference>
<keyword evidence="8" id="KW-0902">Two-component regulatory system</keyword>
<dbReference type="CDD" id="cd00075">
    <property type="entry name" value="HATPase"/>
    <property type="match status" value="1"/>
</dbReference>
<keyword evidence="7" id="KW-0067">ATP-binding</keyword>
<evidence type="ECO:0000256" key="1">
    <source>
        <dbReference type="ARBA" id="ARBA00000085"/>
    </source>
</evidence>
<dbReference type="Gene3D" id="3.30.565.10">
    <property type="entry name" value="Histidine kinase-like ATPase, C-terminal domain"/>
    <property type="match status" value="1"/>
</dbReference>
<organism evidence="11 12">
    <name type="scientific">Spirosoma taeanense</name>
    <dbReference type="NCBI Taxonomy" id="2735870"/>
    <lineage>
        <taxon>Bacteria</taxon>
        <taxon>Pseudomonadati</taxon>
        <taxon>Bacteroidota</taxon>
        <taxon>Cytophagia</taxon>
        <taxon>Cytophagales</taxon>
        <taxon>Cytophagaceae</taxon>
        <taxon>Spirosoma</taxon>
    </lineage>
</organism>
<dbReference type="GO" id="GO:0000156">
    <property type="term" value="F:phosphorelay response regulator activity"/>
    <property type="evidence" value="ECO:0007669"/>
    <property type="project" value="TreeGrafter"/>
</dbReference>